<feature type="transmembrane region" description="Helical" evidence="2">
    <location>
        <begin position="679"/>
        <end position="705"/>
    </location>
</feature>
<feature type="compositionally biased region" description="Low complexity" evidence="1">
    <location>
        <begin position="577"/>
        <end position="595"/>
    </location>
</feature>
<feature type="compositionally biased region" description="Low complexity" evidence="1">
    <location>
        <begin position="602"/>
        <end position="621"/>
    </location>
</feature>
<evidence type="ECO:0000259" key="4">
    <source>
        <dbReference type="Pfam" id="PF01757"/>
    </source>
</evidence>
<feature type="chain" id="PRO_5032684805" evidence="3">
    <location>
        <begin position="20"/>
        <end position="794"/>
    </location>
</feature>
<sequence>MRTVAAVIVSALLTFAVDGTTIAPRVEQVLPAEVSLARLNFLIGVAQLGALHENGTCCGRELETLLKAVAAKEFWSLKVLDSFGVAPKSFNWGNYFWFAPQWHCNDLNTPYVIAMSADYLRTYRFNPFNVTSPVRLRLTMVYMRFSTPRYIDVRLPYESIIHIGLCLPQSCSVASLRRYTDEYFQRGDFTMQREWELQMHAVAARVPSFGLNFFQQTGTLIAIAILTTLVLLIALAEIVHRSKEQLKLQQFMHTKAPIATTKASTVHMENFPVQPPRDTCAAESSTTEELLLCFRLSENFKRALQLESANSNSNFLCVIAGVRSIICLWVSTFHVYYYSVFALSNAPMLFVAMGNFLNQPLLQAIFFVDVFFVISALLLVYNFLSSQTRLKEIRNNNFAQNLRLFGRLLLQRYLRLTPMLIITMVLTDVIYDLINTYSPFYLGANSGYYCKQRWWHNVLYIQNFLDMKDICCSWTWYLACEMQFYILITALLFLYAKSERFAKISFMTLVVGFPVVGWLCNYYNDITFDIDKLHSTLNQLYVKPWVRINPYLGGALCGWLLHNNSQRRHQRYHNHQQEPQSEQQQKPQPQPQTQTDSHVQRQHQQQQQQQQHVETQLQQNQLQQSSHRQQQCAATTATATADTSARNNISWWHAAFWLFIALVYAVANFMSYWRNTPTWLVATIMSFGKLLFALSIGGGILMCAWGHGGRLNALLSARFFRLLNKFCYSIYLLTPVITLVAYGLRNEPTSFNEAASGSDFIAVNVVAVLSSCLSYVLVELPVQRVCNKLLHKRR</sequence>
<keyword evidence="2" id="KW-0472">Membrane</keyword>
<feature type="transmembrane region" description="Helical" evidence="2">
    <location>
        <begin position="654"/>
        <end position="673"/>
    </location>
</feature>
<feature type="transmembrane region" description="Helical" evidence="2">
    <location>
        <begin position="220"/>
        <end position="239"/>
    </location>
</feature>
<feature type="transmembrane region" description="Helical" evidence="2">
    <location>
        <begin position="361"/>
        <end position="384"/>
    </location>
</feature>
<feature type="transmembrane region" description="Helical" evidence="2">
    <location>
        <begin position="315"/>
        <end position="341"/>
    </location>
</feature>
<dbReference type="PANTHER" id="PTHR11161:SF15">
    <property type="entry name" value="GH19286P-RELATED"/>
    <property type="match status" value="1"/>
</dbReference>
<keyword evidence="3" id="KW-0732">Signal</keyword>
<feature type="transmembrane region" description="Helical" evidence="2">
    <location>
        <begin position="760"/>
        <end position="778"/>
    </location>
</feature>
<organism evidence="6 7">
    <name type="scientific">Ceratitis capitata</name>
    <name type="common">Mediterranean fruit fly</name>
    <name type="synonym">Tephritis capitata</name>
    <dbReference type="NCBI Taxonomy" id="7213"/>
    <lineage>
        <taxon>Eukaryota</taxon>
        <taxon>Metazoa</taxon>
        <taxon>Ecdysozoa</taxon>
        <taxon>Arthropoda</taxon>
        <taxon>Hexapoda</taxon>
        <taxon>Insecta</taxon>
        <taxon>Pterygota</taxon>
        <taxon>Neoptera</taxon>
        <taxon>Endopterygota</taxon>
        <taxon>Diptera</taxon>
        <taxon>Brachycera</taxon>
        <taxon>Muscomorpha</taxon>
        <taxon>Tephritoidea</taxon>
        <taxon>Tephritidae</taxon>
        <taxon>Ceratitis</taxon>
        <taxon>Ceratitis</taxon>
    </lineage>
</organism>
<dbReference type="Pfam" id="PF20146">
    <property type="entry name" value="NRF"/>
    <property type="match status" value="1"/>
</dbReference>
<dbReference type="GO" id="GO:0016747">
    <property type="term" value="F:acyltransferase activity, transferring groups other than amino-acyl groups"/>
    <property type="evidence" value="ECO:0007669"/>
    <property type="project" value="InterPro"/>
</dbReference>
<evidence type="ECO:0000256" key="1">
    <source>
        <dbReference type="SAM" id="MobiDB-lite"/>
    </source>
</evidence>
<evidence type="ECO:0000259" key="5">
    <source>
        <dbReference type="Pfam" id="PF20146"/>
    </source>
</evidence>
<proteinExistence type="predicted"/>
<feature type="domain" description="Acyltransferase 3" evidence="4">
    <location>
        <begin position="321"/>
        <end position="770"/>
    </location>
</feature>
<feature type="transmembrane region" description="Helical" evidence="2">
    <location>
        <begin position="506"/>
        <end position="524"/>
    </location>
</feature>
<feature type="transmembrane region" description="Helical" evidence="2">
    <location>
        <begin position="726"/>
        <end position="744"/>
    </location>
</feature>
<feature type="signal peptide" evidence="3">
    <location>
        <begin position="1"/>
        <end position="19"/>
    </location>
</feature>
<reference evidence="6" key="1">
    <citation type="submission" date="2020-11" db="EMBL/GenBank/DDBJ databases">
        <authorList>
            <person name="Whitehead M."/>
        </authorList>
    </citation>
    <scope>NUCLEOTIDE SEQUENCE</scope>
    <source>
        <strain evidence="6">EGII</strain>
    </source>
</reference>
<feature type="domain" description="Nose resistant-to-fluoxetine protein N-terminal" evidence="5">
    <location>
        <begin position="58"/>
        <end position="177"/>
    </location>
</feature>
<keyword evidence="7" id="KW-1185">Reference proteome</keyword>
<feature type="region of interest" description="Disordered" evidence="1">
    <location>
        <begin position="570"/>
        <end position="621"/>
    </location>
</feature>
<dbReference type="PANTHER" id="PTHR11161">
    <property type="entry name" value="O-ACYLTRANSFERASE"/>
    <property type="match status" value="1"/>
</dbReference>
<dbReference type="AlphaFoldDB" id="A0A811VIJ5"/>
<gene>
    <name evidence="6" type="ORF">CCAP1982_LOCUS22885</name>
</gene>
<keyword evidence="2" id="KW-1133">Transmembrane helix</keyword>
<dbReference type="EMBL" id="CAJHJT010000056">
    <property type="protein sequence ID" value="CAD7014921.1"/>
    <property type="molecule type" value="Genomic_DNA"/>
</dbReference>
<evidence type="ECO:0000256" key="3">
    <source>
        <dbReference type="SAM" id="SignalP"/>
    </source>
</evidence>
<accession>A0A811VIJ5</accession>
<dbReference type="InterPro" id="IPR006621">
    <property type="entry name" value="Nose-resist-to-fluoxetine_N"/>
</dbReference>
<dbReference type="Proteomes" id="UP000606786">
    <property type="component" value="Unassembled WGS sequence"/>
</dbReference>
<keyword evidence="2" id="KW-0812">Transmembrane</keyword>
<dbReference type="InterPro" id="IPR052728">
    <property type="entry name" value="O2_lipid_transport_reg"/>
</dbReference>
<feature type="transmembrane region" description="Helical" evidence="2">
    <location>
        <begin position="413"/>
        <end position="434"/>
    </location>
</feature>
<feature type="transmembrane region" description="Helical" evidence="2">
    <location>
        <begin position="474"/>
        <end position="494"/>
    </location>
</feature>
<evidence type="ECO:0000313" key="6">
    <source>
        <dbReference type="EMBL" id="CAD7014921.1"/>
    </source>
</evidence>
<evidence type="ECO:0000256" key="2">
    <source>
        <dbReference type="SAM" id="Phobius"/>
    </source>
</evidence>
<dbReference type="InterPro" id="IPR002656">
    <property type="entry name" value="Acyl_transf_3_dom"/>
</dbReference>
<feature type="transmembrane region" description="Helical" evidence="2">
    <location>
        <begin position="544"/>
        <end position="561"/>
    </location>
</feature>
<dbReference type="OrthoDB" id="207378at2759"/>
<dbReference type="Pfam" id="PF01757">
    <property type="entry name" value="Acyl_transf_3"/>
    <property type="match status" value="1"/>
</dbReference>
<protein>
    <submittedName>
        <fullName evidence="6">(Mediterranean fruit fly) hypothetical protein</fullName>
    </submittedName>
</protein>
<evidence type="ECO:0000313" key="7">
    <source>
        <dbReference type="Proteomes" id="UP000606786"/>
    </source>
</evidence>
<name>A0A811VIJ5_CERCA</name>
<comment type="caution">
    <text evidence="6">The sequence shown here is derived from an EMBL/GenBank/DDBJ whole genome shotgun (WGS) entry which is preliminary data.</text>
</comment>